<organism evidence="1 2">
    <name type="scientific">Colletotrichum tanaceti</name>
    <dbReference type="NCBI Taxonomy" id="1306861"/>
    <lineage>
        <taxon>Eukaryota</taxon>
        <taxon>Fungi</taxon>
        <taxon>Dikarya</taxon>
        <taxon>Ascomycota</taxon>
        <taxon>Pezizomycotina</taxon>
        <taxon>Sordariomycetes</taxon>
        <taxon>Hypocreomycetidae</taxon>
        <taxon>Glomerellales</taxon>
        <taxon>Glomerellaceae</taxon>
        <taxon>Colletotrichum</taxon>
        <taxon>Colletotrichum destructivum species complex</taxon>
    </lineage>
</organism>
<protein>
    <submittedName>
        <fullName evidence="1">4'-demethylrebeccamycin synthase</fullName>
    </submittedName>
</protein>
<sequence>MAHDEMTLTTEKRQKFLVHTLFQKSHTLIALPVVKELVARGHEVLWLGNPSEESRILSSGARFVATEDVAACDARLMENPVFDPEGVAEAFFGDRLAAQVADLRRALAGFRADCILHDFAPQGAAALCALGEAPAYASITGTPLYTLSGAEKHPPASAIGALLCTPHMLLPLIDPQRAALGLPPVREEDFPWLHYSPYLCLQASSPMLEFDQAVADTTHFIGPLAGSTATEWRDPPEWWQQITDSKKEASRVVIGLTQGTLVTDPSKLIVPVLEALQKYSGQLDADVYLVVATPYAEQVKPRVGNKPGGPDGVRIHISSWVPYDVLLPHCDVLITNGGYGV</sequence>
<name>A0A4U6XKI4_9PEZI</name>
<gene>
    <name evidence="1" type="primary">rebG</name>
    <name evidence="1" type="ORF">CTA1_4083</name>
</gene>
<proteinExistence type="predicted"/>
<dbReference type="EMBL" id="PJEX01000101">
    <property type="protein sequence ID" value="TKW55347.1"/>
    <property type="molecule type" value="Genomic_DNA"/>
</dbReference>
<dbReference type="Proteomes" id="UP000310108">
    <property type="component" value="Unassembled WGS sequence"/>
</dbReference>
<evidence type="ECO:0000313" key="1">
    <source>
        <dbReference type="EMBL" id="TKW55347.1"/>
    </source>
</evidence>
<dbReference type="AlphaFoldDB" id="A0A4U6XKI4"/>
<dbReference type="OrthoDB" id="5835829at2759"/>
<comment type="caution">
    <text evidence="1">The sequence shown here is derived from an EMBL/GenBank/DDBJ whole genome shotgun (WGS) entry which is preliminary data.</text>
</comment>
<dbReference type="STRING" id="1306861.A0A4U6XKI4"/>
<evidence type="ECO:0000313" key="2">
    <source>
        <dbReference type="Proteomes" id="UP000310108"/>
    </source>
</evidence>
<dbReference type="Gene3D" id="3.40.50.2000">
    <property type="entry name" value="Glycogen Phosphorylase B"/>
    <property type="match status" value="2"/>
</dbReference>
<keyword evidence="2" id="KW-1185">Reference proteome</keyword>
<reference evidence="1 2" key="1">
    <citation type="journal article" date="2019" name="PLoS ONE">
        <title>Comparative genome analysis indicates high evolutionary potential of pathogenicity genes in Colletotrichum tanaceti.</title>
        <authorList>
            <person name="Lelwala R.V."/>
            <person name="Korhonen P.K."/>
            <person name="Young N.D."/>
            <person name="Scott J.B."/>
            <person name="Ades P.A."/>
            <person name="Gasser R.B."/>
            <person name="Taylor P.W.J."/>
        </authorList>
    </citation>
    <scope>NUCLEOTIDE SEQUENCE [LARGE SCALE GENOMIC DNA]</scope>
    <source>
        <strain evidence="1">BRIP57314</strain>
    </source>
</reference>
<accession>A0A4U6XKI4</accession>
<dbReference type="SUPFAM" id="SSF53756">
    <property type="entry name" value="UDP-Glycosyltransferase/glycogen phosphorylase"/>
    <property type="match status" value="1"/>
</dbReference>